<accession>A0A0A1WZL8</accession>
<feature type="compositionally biased region" description="Acidic residues" evidence="1">
    <location>
        <begin position="481"/>
        <end position="490"/>
    </location>
</feature>
<dbReference type="EMBL" id="GBXI01007368">
    <property type="protein sequence ID" value="JAD06924.1"/>
    <property type="molecule type" value="Transcribed_RNA"/>
</dbReference>
<feature type="compositionally biased region" description="Basic and acidic residues" evidence="1">
    <location>
        <begin position="79"/>
        <end position="107"/>
    </location>
</feature>
<proteinExistence type="predicted"/>
<evidence type="ECO:0000256" key="1">
    <source>
        <dbReference type="SAM" id="MobiDB-lite"/>
    </source>
</evidence>
<name>A0A0A1WZL8_ZEUCU</name>
<feature type="region of interest" description="Disordered" evidence="1">
    <location>
        <begin position="404"/>
        <end position="572"/>
    </location>
</feature>
<feature type="compositionally biased region" description="Acidic residues" evidence="1">
    <location>
        <begin position="12"/>
        <end position="24"/>
    </location>
</feature>
<feature type="compositionally biased region" description="Basic and acidic residues" evidence="1">
    <location>
        <begin position="39"/>
        <end position="50"/>
    </location>
</feature>
<feature type="compositionally biased region" description="Basic and acidic residues" evidence="1">
    <location>
        <begin position="497"/>
        <end position="513"/>
    </location>
</feature>
<feature type="compositionally biased region" description="Basic and acidic residues" evidence="1">
    <location>
        <begin position="1"/>
        <end position="11"/>
    </location>
</feature>
<dbReference type="InterPro" id="IPR026811">
    <property type="entry name" value="CIZ1"/>
</dbReference>
<sequence>MEGDDTEKVADDDADEDDEDMEGDDTVKEGSKSAKKSKKGEDSSAETDDHKDDEDEEEEEEGGDGDGEAEGATGDATTDLDKDSGEKEVKKEGKKKEKEKEDDDHKKDKTKKSSSSKKDKEKSKESKEKRKKDDQSDDESEKKDKKSHTSRRDDYNKSRNTGSRVNLTCIHCHTGCFTYPDYQQHLYSRVHKNAIRQISLRQKAHLLRLRARQRAAQREIEENSKEEYESKFCHLCRLHYRQPKAKHQLSEHHKTMKKFLMPYCSTCHLAFKSPMLYETHRCSLEHLKRKARKRDSDSDNSDEDTREIDLNKFLTVDSVGEIDEIDDMDVDALLNEGEGGTDGEENSKERQPVGASFIKKVDAYFCELCNHYSVASDSVEAYAKKHCLLRSHLKAFLRNKEEEEKAAKKAKVKEEKEEAELDKKDSIKKENDVEEEEEKDATEANDHESGGEEGEEVAEDKLWEDVDKDLGDLLREVGPEDRDDEEEDESVLNIDIESEKPKAKEINGKKEEPAVAPQSVKTAAPEVKETKEVKPDTKVQVTPAKPKPQRKAVSTTKAAASSEAKEKSTAAK</sequence>
<dbReference type="EMBL" id="GBXI01009773">
    <property type="protein sequence ID" value="JAD04519.1"/>
    <property type="molecule type" value="Transcribed_RNA"/>
</dbReference>
<evidence type="ECO:0000313" key="3">
    <source>
        <dbReference type="EMBL" id="JAD06924.1"/>
    </source>
</evidence>
<reference evidence="2" key="2">
    <citation type="journal article" date="2015" name="Gigascience">
        <title>Reconstructing a comprehensive transcriptome assembly of a white-pupal translocated strain of the pest fruit fly Bactrocera cucurbitae.</title>
        <authorList>
            <person name="Sim S.B."/>
            <person name="Calla B."/>
            <person name="Hall B."/>
            <person name="DeRego T."/>
            <person name="Geib S.M."/>
        </authorList>
    </citation>
    <scope>NUCLEOTIDE SEQUENCE</scope>
</reference>
<dbReference type="AlphaFoldDB" id="A0A0A1WZL8"/>
<feature type="compositionally biased region" description="Basic and acidic residues" evidence="1">
    <location>
        <begin position="526"/>
        <end position="537"/>
    </location>
</feature>
<feature type="compositionally biased region" description="Basic and acidic residues" evidence="1">
    <location>
        <begin position="441"/>
        <end position="450"/>
    </location>
</feature>
<protein>
    <submittedName>
        <fullName evidence="2">Cip1-interacting zinc finger protein</fullName>
    </submittedName>
</protein>
<feature type="compositionally biased region" description="Basic and acidic residues" evidence="1">
    <location>
        <begin position="459"/>
        <end position="480"/>
    </location>
</feature>
<feature type="region of interest" description="Disordered" evidence="1">
    <location>
        <begin position="1"/>
        <end position="160"/>
    </location>
</feature>
<feature type="compositionally biased region" description="Basic and acidic residues" evidence="1">
    <location>
        <begin position="563"/>
        <end position="572"/>
    </location>
</feature>
<feature type="compositionally biased region" description="Acidic residues" evidence="1">
    <location>
        <begin position="51"/>
        <end position="69"/>
    </location>
</feature>
<organism evidence="2">
    <name type="scientific">Zeugodacus cucurbitae</name>
    <name type="common">Melon fruit fly</name>
    <name type="synonym">Bactrocera cucurbitae</name>
    <dbReference type="NCBI Taxonomy" id="28588"/>
    <lineage>
        <taxon>Eukaryota</taxon>
        <taxon>Metazoa</taxon>
        <taxon>Ecdysozoa</taxon>
        <taxon>Arthropoda</taxon>
        <taxon>Hexapoda</taxon>
        <taxon>Insecta</taxon>
        <taxon>Pterygota</taxon>
        <taxon>Neoptera</taxon>
        <taxon>Endopterygota</taxon>
        <taxon>Diptera</taxon>
        <taxon>Brachycera</taxon>
        <taxon>Muscomorpha</taxon>
        <taxon>Tephritoidea</taxon>
        <taxon>Tephritidae</taxon>
        <taxon>Zeugodacus</taxon>
        <taxon>Zeugodacus</taxon>
    </lineage>
</organism>
<feature type="compositionally biased region" description="Low complexity" evidence="1">
    <location>
        <begin position="551"/>
        <end position="562"/>
    </location>
</feature>
<dbReference type="PANTHER" id="PTHR15491">
    <property type="match status" value="1"/>
</dbReference>
<dbReference type="PANTHER" id="PTHR15491:SF18">
    <property type="entry name" value="CIZ1 ZINC FINGER PROTEIN, ISOFORM A"/>
    <property type="match status" value="1"/>
</dbReference>
<reference evidence="2" key="1">
    <citation type="submission" date="2014-11" db="EMBL/GenBank/DDBJ databases">
        <authorList>
            <person name="Geib S."/>
        </authorList>
    </citation>
    <scope>NUCLEOTIDE SEQUENCE</scope>
</reference>
<evidence type="ECO:0000313" key="2">
    <source>
        <dbReference type="EMBL" id="JAD04519.1"/>
    </source>
</evidence>
<gene>
    <name evidence="2" type="primary">CIZ1_0</name>
    <name evidence="3" type="synonym">CIZ1_1</name>
    <name evidence="3" type="ORF">g.8670</name>
    <name evidence="2" type="ORF">g.8676</name>
</gene>
<feature type="compositionally biased region" description="Basic and acidic residues" evidence="1">
    <location>
        <begin position="116"/>
        <end position="144"/>
    </location>
</feature>
<feature type="compositionally biased region" description="Basic and acidic residues" evidence="1">
    <location>
        <begin position="404"/>
        <end position="431"/>
    </location>
</feature>